<reference evidence="20 21" key="1">
    <citation type="submission" date="2019-05" db="EMBL/GenBank/DDBJ databases">
        <title>Culicoidintestinum kansasii gen. nov., sp. nov. from the gastrointestinal tract of the biting midge, Culicoides sonorensis.</title>
        <authorList>
            <person name="Neupane S."/>
            <person name="Ghosh A."/>
            <person name="Gunther S."/>
            <person name="Martin K."/>
            <person name="Zurek L."/>
        </authorList>
    </citation>
    <scope>NUCLEOTIDE SEQUENCE [LARGE SCALE GENOMIC DNA]</scope>
    <source>
        <strain evidence="20 21">CS-1</strain>
    </source>
</reference>
<evidence type="ECO:0000256" key="17">
    <source>
        <dbReference type="PIRSR" id="PIRSR600829-3"/>
    </source>
</evidence>
<evidence type="ECO:0000313" key="20">
    <source>
        <dbReference type="EMBL" id="TLG72100.1"/>
    </source>
</evidence>
<feature type="active site" description="Proton acceptor" evidence="15">
    <location>
        <position position="67"/>
    </location>
</feature>
<evidence type="ECO:0000256" key="4">
    <source>
        <dbReference type="ARBA" id="ARBA00022516"/>
    </source>
</evidence>
<evidence type="ECO:0000256" key="9">
    <source>
        <dbReference type="ARBA" id="ARBA00022840"/>
    </source>
</evidence>
<feature type="binding site" evidence="16">
    <location>
        <position position="7"/>
    </location>
    <ligand>
        <name>substrate</name>
    </ligand>
</feature>
<evidence type="ECO:0000256" key="10">
    <source>
        <dbReference type="ARBA" id="ARBA00022989"/>
    </source>
</evidence>
<evidence type="ECO:0000256" key="19">
    <source>
        <dbReference type="SAM" id="Phobius"/>
    </source>
</evidence>
<comment type="cofactor">
    <cofactor evidence="18">
        <name>Mg(2+)</name>
        <dbReference type="ChEBI" id="CHEBI:18420"/>
    </cofactor>
    <text evidence="18">Mn(2+), Zn(2+), Cd(2+) and Co(2+) support activity to lesser extents.</text>
</comment>
<evidence type="ECO:0000256" key="3">
    <source>
        <dbReference type="ARBA" id="ARBA00022475"/>
    </source>
</evidence>
<comment type="subcellular location">
    <subcellularLocation>
        <location evidence="1">Cell membrane</location>
        <topology evidence="1">Multi-pass membrane protein</topology>
    </subcellularLocation>
</comment>
<evidence type="ECO:0000256" key="5">
    <source>
        <dbReference type="ARBA" id="ARBA00022679"/>
    </source>
</evidence>
<keyword evidence="7 17" id="KW-0547">Nucleotide-binding</keyword>
<dbReference type="InterPro" id="IPR033717">
    <property type="entry name" value="UDPK"/>
</dbReference>
<evidence type="ECO:0000256" key="16">
    <source>
        <dbReference type="PIRSR" id="PIRSR600829-2"/>
    </source>
</evidence>
<evidence type="ECO:0000256" key="13">
    <source>
        <dbReference type="ARBA" id="ARBA00023209"/>
    </source>
</evidence>
<dbReference type="InterPro" id="IPR000829">
    <property type="entry name" value="DAGK"/>
</dbReference>
<keyword evidence="11" id="KW-0443">Lipid metabolism</keyword>
<evidence type="ECO:0000313" key="21">
    <source>
        <dbReference type="Proteomes" id="UP000306912"/>
    </source>
</evidence>
<evidence type="ECO:0000256" key="18">
    <source>
        <dbReference type="PIRSR" id="PIRSR600829-4"/>
    </source>
</evidence>
<organism evidence="20 21">
    <name type="scientific">Culicoidibacter larvae</name>
    <dbReference type="NCBI Taxonomy" id="2579976"/>
    <lineage>
        <taxon>Bacteria</taxon>
        <taxon>Bacillati</taxon>
        <taxon>Bacillota</taxon>
        <taxon>Culicoidibacteria</taxon>
        <taxon>Culicoidibacterales</taxon>
        <taxon>Culicoidibacteraceae</taxon>
        <taxon>Culicoidibacter</taxon>
    </lineage>
</organism>
<dbReference type="PANTHER" id="PTHR34299">
    <property type="entry name" value="DIACYLGLYCEROL KINASE"/>
    <property type="match status" value="1"/>
</dbReference>
<keyword evidence="9 17" id="KW-0067">ATP-binding</keyword>
<dbReference type="Proteomes" id="UP000306912">
    <property type="component" value="Unassembled WGS sequence"/>
</dbReference>
<evidence type="ECO:0000256" key="1">
    <source>
        <dbReference type="ARBA" id="ARBA00004651"/>
    </source>
</evidence>
<dbReference type="PANTHER" id="PTHR34299:SF1">
    <property type="entry name" value="DIACYLGLYCEROL KINASE"/>
    <property type="match status" value="1"/>
</dbReference>
<evidence type="ECO:0000256" key="12">
    <source>
        <dbReference type="ARBA" id="ARBA00023136"/>
    </source>
</evidence>
<dbReference type="GO" id="GO:0005524">
    <property type="term" value="F:ATP binding"/>
    <property type="evidence" value="ECO:0007669"/>
    <property type="project" value="UniProtKB-KW"/>
</dbReference>
<feature type="binding site" evidence="17">
    <location>
        <position position="26"/>
    </location>
    <ligand>
        <name>ATP</name>
        <dbReference type="ChEBI" id="CHEBI:30616"/>
    </ligand>
</feature>
<keyword evidence="8 20" id="KW-0418">Kinase</keyword>
<dbReference type="CDD" id="cd14265">
    <property type="entry name" value="UDPK_IM_like"/>
    <property type="match status" value="1"/>
</dbReference>
<feature type="transmembrane region" description="Helical" evidence="19">
    <location>
        <begin position="94"/>
        <end position="115"/>
    </location>
</feature>
<accession>A0A5R8QB34</accession>
<dbReference type="Pfam" id="PF01219">
    <property type="entry name" value="DAGK_prokar"/>
    <property type="match status" value="1"/>
</dbReference>
<evidence type="ECO:0000256" key="6">
    <source>
        <dbReference type="ARBA" id="ARBA00022692"/>
    </source>
</evidence>
<comment type="caution">
    <text evidence="20">The sequence shown here is derived from an EMBL/GenBank/DDBJ whole genome shotgun (WGS) entry which is preliminary data.</text>
</comment>
<keyword evidence="14" id="KW-1208">Phospholipid metabolism</keyword>
<sequence>MLKILKRVSKSGSFAIAGIRATLRSEFMSRFYLAAYIIIIIAAIFSGFSLVKWAIVIVAGSGVLAFELINTGVEKAVDMYGEEHSELGAFAKDAAAGSVFLFAWSGILAIILLFIDQYIH</sequence>
<feature type="binding site" evidence="17">
    <location>
        <begin position="92"/>
        <end position="93"/>
    </location>
    <ligand>
        <name>ATP</name>
        <dbReference type="ChEBI" id="CHEBI:30616"/>
    </ligand>
</feature>
<gene>
    <name evidence="20" type="ORF">FEZ08_09715</name>
</gene>
<dbReference type="GO" id="GO:0016301">
    <property type="term" value="F:kinase activity"/>
    <property type="evidence" value="ECO:0007669"/>
    <property type="project" value="UniProtKB-KW"/>
</dbReference>
<dbReference type="InParanoid" id="A0A5R8QB34"/>
<feature type="transmembrane region" description="Helical" evidence="19">
    <location>
        <begin position="31"/>
        <end position="48"/>
    </location>
</feature>
<feature type="binding site" evidence="16">
    <location>
        <position position="67"/>
    </location>
    <ligand>
        <name>substrate</name>
    </ligand>
</feature>
<keyword evidence="13" id="KW-0594">Phospholipid biosynthesis</keyword>
<keyword evidence="12 19" id="KW-0472">Membrane</keyword>
<dbReference type="FunCoup" id="A0A5R8QB34">
    <property type="interactions" value="51"/>
</dbReference>
<evidence type="ECO:0000256" key="8">
    <source>
        <dbReference type="ARBA" id="ARBA00022777"/>
    </source>
</evidence>
<feature type="binding site" evidence="17">
    <location>
        <position position="7"/>
    </location>
    <ligand>
        <name>ATP</name>
        <dbReference type="ChEBI" id="CHEBI:30616"/>
    </ligand>
</feature>
<keyword evidence="5" id="KW-0808">Transferase</keyword>
<keyword evidence="10 19" id="KW-1133">Transmembrane helix</keyword>
<dbReference type="GO" id="GO:0046872">
    <property type="term" value="F:metal ion binding"/>
    <property type="evidence" value="ECO:0007669"/>
    <property type="project" value="UniProtKB-KW"/>
</dbReference>
<protein>
    <submittedName>
        <fullName evidence="20">Diacylglycerol kinase</fullName>
    </submittedName>
</protein>
<dbReference type="Gene3D" id="1.10.287.3610">
    <property type="match status" value="1"/>
</dbReference>
<evidence type="ECO:0000256" key="2">
    <source>
        <dbReference type="ARBA" id="ARBA00005967"/>
    </source>
</evidence>
<evidence type="ECO:0000256" key="7">
    <source>
        <dbReference type="ARBA" id="ARBA00022741"/>
    </source>
</evidence>
<comment type="similarity">
    <text evidence="2">Belongs to the bacterial diacylglycerol kinase family.</text>
</comment>
<feature type="binding site" evidence="17">
    <location>
        <position position="74"/>
    </location>
    <ligand>
        <name>ATP</name>
        <dbReference type="ChEBI" id="CHEBI:30616"/>
    </ligand>
</feature>
<dbReference type="RefSeq" id="WP_138191840.1">
    <property type="nucleotide sequence ID" value="NZ_VBWP01000009.1"/>
</dbReference>
<dbReference type="GO" id="GO:0005886">
    <property type="term" value="C:plasma membrane"/>
    <property type="evidence" value="ECO:0007669"/>
    <property type="project" value="UniProtKB-SubCell"/>
</dbReference>
<evidence type="ECO:0000256" key="11">
    <source>
        <dbReference type="ARBA" id="ARBA00023098"/>
    </source>
</evidence>
<dbReference type="AlphaFoldDB" id="A0A5R8QB34"/>
<feature type="binding site" evidence="18">
    <location>
        <position position="74"/>
    </location>
    <ligand>
        <name>a divalent metal cation</name>
        <dbReference type="ChEBI" id="CHEBI:60240"/>
    </ligand>
</feature>
<keyword evidence="18" id="KW-0460">Magnesium</keyword>
<keyword evidence="6 19" id="KW-0812">Transmembrane</keyword>
<proteinExistence type="inferred from homology"/>
<keyword evidence="4" id="KW-0444">Lipid biosynthesis</keyword>
<keyword evidence="18" id="KW-0479">Metal-binding</keyword>
<dbReference type="EMBL" id="VBWP01000009">
    <property type="protein sequence ID" value="TLG72100.1"/>
    <property type="molecule type" value="Genomic_DNA"/>
</dbReference>
<dbReference type="InterPro" id="IPR036945">
    <property type="entry name" value="DAGK_sf"/>
</dbReference>
<keyword evidence="21" id="KW-1185">Reference proteome</keyword>
<evidence type="ECO:0000256" key="14">
    <source>
        <dbReference type="ARBA" id="ARBA00023264"/>
    </source>
</evidence>
<feature type="binding site" evidence="18">
    <location>
        <position position="26"/>
    </location>
    <ligand>
        <name>a divalent metal cation</name>
        <dbReference type="ChEBI" id="CHEBI:60240"/>
    </ligand>
</feature>
<dbReference type="GO" id="GO:0008654">
    <property type="term" value="P:phospholipid biosynthetic process"/>
    <property type="evidence" value="ECO:0007669"/>
    <property type="project" value="UniProtKB-KW"/>
</dbReference>
<evidence type="ECO:0000256" key="15">
    <source>
        <dbReference type="PIRSR" id="PIRSR600829-1"/>
    </source>
</evidence>
<keyword evidence="3" id="KW-1003">Cell membrane</keyword>
<dbReference type="OrthoDB" id="9789934at2"/>
<name>A0A5R8QB34_9FIRM</name>